<sequence>MAVVDGSGDAVKMDLRRVRRKRIKPAETLARQSSRADRGCHLVRPLAPRITALFCPAAPTGRQATYTPPLPLPHTSLSSAVTATFPARTPNPRLLLLGRRMGIHMTRRAAISAAIVAALLAACTAAAAAAAITISRKHQHQQRHKGSGPSGQCDMFAGTWVADESYPLYDSASCPFIRSEFDCRRFDRPDTGYLRYRWQPSPPCSLPRFDGVALLRMWSGKKVMFVGDSLALNQYESLLCMIHAAVPDAVTTVSPRSGKIDPSTTVTFEEYNVTLVYYLTHYLVDIVAEKAGRVLKLDQIDQARNWLGADVLVFDSWHWWPRTGPTQPWDYIEEDGKVMKDMDRTVAFTKALNTWARWVDANLVQTTTKVFFQGISPSHYKGQEWGASAKKTCMGETEPLNSTGPYPGGPIPQQAIIRTVLAAMAKPVYLLDFTFLSQLRKDAHPTKYDGGIFGQDCTHWCIAGLPDTWNILFYAALTGQDQ</sequence>
<accession>A0ACD5VUV2</accession>
<evidence type="ECO:0000313" key="2">
    <source>
        <dbReference type="Proteomes" id="UP001732700"/>
    </source>
</evidence>
<keyword evidence="2" id="KW-1185">Reference proteome</keyword>
<proteinExistence type="predicted"/>
<reference evidence="1" key="1">
    <citation type="submission" date="2021-05" db="EMBL/GenBank/DDBJ databases">
        <authorList>
            <person name="Scholz U."/>
            <person name="Mascher M."/>
            <person name="Fiebig A."/>
        </authorList>
    </citation>
    <scope>NUCLEOTIDE SEQUENCE [LARGE SCALE GENOMIC DNA]</scope>
</reference>
<protein>
    <submittedName>
        <fullName evidence="1">Uncharacterized protein</fullName>
    </submittedName>
</protein>
<dbReference type="EnsemblPlants" id="AVESA.00010b.r2.3DG0520120.1">
    <property type="protein sequence ID" value="AVESA.00010b.r2.3DG0520120.1.CDS"/>
    <property type="gene ID" value="AVESA.00010b.r2.3DG0520120"/>
</dbReference>
<reference evidence="1" key="2">
    <citation type="submission" date="2025-09" db="UniProtKB">
        <authorList>
            <consortium name="EnsemblPlants"/>
        </authorList>
    </citation>
    <scope>IDENTIFICATION</scope>
</reference>
<dbReference type="Proteomes" id="UP001732700">
    <property type="component" value="Chromosome 3D"/>
</dbReference>
<name>A0ACD5VUV2_AVESA</name>
<evidence type="ECO:0000313" key="1">
    <source>
        <dbReference type="EnsemblPlants" id="AVESA.00010b.r2.3DG0520120.1.CDS"/>
    </source>
</evidence>
<organism evidence="1 2">
    <name type="scientific">Avena sativa</name>
    <name type="common">Oat</name>
    <dbReference type="NCBI Taxonomy" id="4498"/>
    <lineage>
        <taxon>Eukaryota</taxon>
        <taxon>Viridiplantae</taxon>
        <taxon>Streptophyta</taxon>
        <taxon>Embryophyta</taxon>
        <taxon>Tracheophyta</taxon>
        <taxon>Spermatophyta</taxon>
        <taxon>Magnoliopsida</taxon>
        <taxon>Liliopsida</taxon>
        <taxon>Poales</taxon>
        <taxon>Poaceae</taxon>
        <taxon>BOP clade</taxon>
        <taxon>Pooideae</taxon>
        <taxon>Poodae</taxon>
        <taxon>Poeae</taxon>
        <taxon>Poeae Chloroplast Group 1 (Aveneae type)</taxon>
        <taxon>Aveninae</taxon>
        <taxon>Avena</taxon>
    </lineage>
</organism>